<dbReference type="CDD" id="cd24149">
    <property type="entry name" value="AGPR_N_ARG5_6_like"/>
    <property type="match status" value="1"/>
</dbReference>
<dbReference type="HAMAP" id="MF_00150">
    <property type="entry name" value="ArgC_type1"/>
    <property type="match status" value="1"/>
</dbReference>
<dbReference type="GO" id="GO:0051287">
    <property type="term" value="F:NAD binding"/>
    <property type="evidence" value="ECO:0007669"/>
    <property type="project" value="InterPro"/>
</dbReference>
<evidence type="ECO:0000256" key="4">
    <source>
        <dbReference type="ARBA" id="ARBA00023002"/>
    </source>
</evidence>
<dbReference type="NCBIfam" id="TIGR01850">
    <property type="entry name" value="argC"/>
    <property type="match status" value="1"/>
</dbReference>
<dbReference type="PANTHER" id="PTHR32338:SF10">
    <property type="entry name" value="N-ACETYL-GAMMA-GLUTAMYL-PHOSPHATE REDUCTASE, CHLOROPLASTIC-RELATED"/>
    <property type="match status" value="1"/>
</dbReference>
<comment type="catalytic activity">
    <reaction evidence="5">
        <text>N-acetyl-L-glutamate 5-semialdehyde + phosphate + NADP(+) = N-acetyl-L-glutamyl 5-phosphate + NADPH + H(+)</text>
        <dbReference type="Rhea" id="RHEA:21588"/>
        <dbReference type="ChEBI" id="CHEBI:15378"/>
        <dbReference type="ChEBI" id="CHEBI:29123"/>
        <dbReference type="ChEBI" id="CHEBI:43474"/>
        <dbReference type="ChEBI" id="CHEBI:57783"/>
        <dbReference type="ChEBI" id="CHEBI:57936"/>
        <dbReference type="ChEBI" id="CHEBI:58349"/>
        <dbReference type="EC" id="1.2.1.38"/>
    </reaction>
</comment>
<sequence>MSHSNSQPISVALIGARGYVGEELIRLLNQHPVFELALAVSRSKQGQAVNGYSNNTLYYQDATPAQVAEGNYDLIFLALPNGLAQSYVTEIDRLSSQSVIVDLSADYRFDKSWYYSLPELSQTTDQIRISNPGCYATAMQLSLAPLTPVIDGAAHCFGVSGYSGAGTNPSDKNNLELLKDNLIPYQLSEHLHEKEVSHHLDTDVKFTPHVASFFRGISMTTHISLQQPMTLEEVIEKFKKLYQHHPLIEVRETIPLVKDIQGKVGAIVGGFKLDKSGCHLVVCCALDNLLKGAAVQALQNANQAFNLNSLEAINYD</sequence>
<dbReference type="Proteomes" id="UP000001231">
    <property type="component" value="Chromosome"/>
</dbReference>
<keyword evidence="5" id="KW-0963">Cytoplasm</keyword>
<dbReference type="GO" id="GO:0003942">
    <property type="term" value="F:N-acetyl-gamma-glutamyl-phosphate reductase activity"/>
    <property type="evidence" value="ECO:0007669"/>
    <property type="project" value="UniProtKB-UniRule"/>
</dbReference>
<dbReference type="OrthoDB" id="9801289at2"/>
<dbReference type="EC" id="1.2.1.38" evidence="5"/>
<dbReference type="UniPathway" id="UPA00068">
    <property type="reaction ID" value="UER00108"/>
</dbReference>
<evidence type="ECO:0000259" key="7">
    <source>
        <dbReference type="SMART" id="SM00859"/>
    </source>
</evidence>
<protein>
    <recommendedName>
        <fullName evidence="5">N-acetyl-gamma-glutamyl-phosphate reductase</fullName>
        <shortName evidence="5">AGPR</shortName>
        <ecNumber evidence="5">1.2.1.38</ecNumber>
    </recommendedName>
    <alternativeName>
        <fullName evidence="5">N-acetyl-glutamate semialdehyde dehydrogenase</fullName>
        <shortName evidence="5">NAGSA dehydrogenase</shortName>
    </alternativeName>
</protein>
<evidence type="ECO:0000256" key="6">
    <source>
        <dbReference type="PROSITE-ProRule" id="PRU10010"/>
    </source>
</evidence>
<evidence type="ECO:0000256" key="5">
    <source>
        <dbReference type="HAMAP-Rule" id="MF_00150"/>
    </source>
</evidence>
<evidence type="ECO:0000256" key="1">
    <source>
        <dbReference type="ARBA" id="ARBA00022571"/>
    </source>
</evidence>
<comment type="subcellular location">
    <subcellularLocation>
        <location evidence="5">Cytoplasm</location>
    </subcellularLocation>
</comment>
<dbReference type="RefSeq" id="WP_012800481.1">
    <property type="nucleotide sequence ID" value="NC_013166.1"/>
</dbReference>
<proteinExistence type="inferred from homology"/>
<dbReference type="GO" id="GO:0070401">
    <property type="term" value="F:NADP+ binding"/>
    <property type="evidence" value="ECO:0007669"/>
    <property type="project" value="InterPro"/>
</dbReference>
<dbReference type="InterPro" id="IPR023013">
    <property type="entry name" value="AGPR_AS"/>
</dbReference>
<dbReference type="SUPFAM" id="SSF51735">
    <property type="entry name" value="NAD(P)-binding Rossmann-fold domains"/>
    <property type="match status" value="1"/>
</dbReference>
<comment type="similarity">
    <text evidence="5">Belongs to the NAGSA dehydrogenase family. Type 1 subfamily.</text>
</comment>
<dbReference type="InterPro" id="IPR036291">
    <property type="entry name" value="NAD(P)-bd_dom_sf"/>
</dbReference>
<dbReference type="InterPro" id="IPR000534">
    <property type="entry name" value="Semialdehyde_DH_NAD-bd"/>
</dbReference>
<dbReference type="KEGG" id="kko:Kkor_0547"/>
<dbReference type="PANTHER" id="PTHR32338">
    <property type="entry name" value="N-ACETYL-GAMMA-GLUTAMYL-PHOSPHATE REDUCTASE, CHLOROPLASTIC-RELATED-RELATED"/>
    <property type="match status" value="1"/>
</dbReference>
<keyword evidence="2 5" id="KW-0028">Amino-acid biosynthesis</keyword>
<keyword evidence="9" id="KW-1185">Reference proteome</keyword>
<keyword evidence="3 5" id="KW-0521">NADP</keyword>
<keyword evidence="4 5" id="KW-0560">Oxidoreductase</keyword>
<evidence type="ECO:0000313" key="8">
    <source>
        <dbReference type="EMBL" id="ACV25967.1"/>
    </source>
</evidence>
<dbReference type="GO" id="GO:0005737">
    <property type="term" value="C:cytoplasm"/>
    <property type="evidence" value="ECO:0007669"/>
    <property type="project" value="UniProtKB-SubCell"/>
</dbReference>
<dbReference type="STRING" id="523791.Kkor_0547"/>
<feature type="domain" description="Semialdehyde dehydrogenase NAD-binding" evidence="7">
    <location>
        <begin position="10"/>
        <end position="127"/>
    </location>
</feature>
<dbReference type="Pfam" id="PF22698">
    <property type="entry name" value="Semialdhyde_dhC_1"/>
    <property type="match status" value="1"/>
</dbReference>
<dbReference type="GO" id="GO:0006526">
    <property type="term" value="P:L-arginine biosynthetic process"/>
    <property type="evidence" value="ECO:0007669"/>
    <property type="project" value="UniProtKB-UniRule"/>
</dbReference>
<dbReference type="SUPFAM" id="SSF55347">
    <property type="entry name" value="Glyceraldehyde-3-phosphate dehydrogenase-like, C-terminal domain"/>
    <property type="match status" value="1"/>
</dbReference>
<organism evidence="8 9">
    <name type="scientific">Kangiella koreensis (strain DSM 16069 / JCM 12317 / KCTC 12182 / SW-125)</name>
    <dbReference type="NCBI Taxonomy" id="523791"/>
    <lineage>
        <taxon>Bacteria</taxon>
        <taxon>Pseudomonadati</taxon>
        <taxon>Pseudomonadota</taxon>
        <taxon>Gammaproteobacteria</taxon>
        <taxon>Kangiellales</taxon>
        <taxon>Kangiellaceae</taxon>
        <taxon>Kangiella</taxon>
    </lineage>
</organism>
<dbReference type="SMART" id="SM00859">
    <property type="entry name" value="Semialdhyde_dh"/>
    <property type="match status" value="1"/>
</dbReference>
<comment type="function">
    <text evidence="5">Catalyzes the NADPH-dependent reduction of N-acetyl-5-glutamyl phosphate to yield N-acetyl-L-glutamate 5-semialdehyde.</text>
</comment>
<name>C7R8V4_KANKD</name>
<dbReference type="EMBL" id="CP001707">
    <property type="protein sequence ID" value="ACV25967.1"/>
    <property type="molecule type" value="Genomic_DNA"/>
</dbReference>
<feature type="active site" evidence="5 6">
    <location>
        <position position="134"/>
    </location>
</feature>
<gene>
    <name evidence="5" type="primary">argC</name>
    <name evidence="8" type="ordered locus">Kkor_0547</name>
</gene>
<evidence type="ECO:0000313" key="9">
    <source>
        <dbReference type="Proteomes" id="UP000001231"/>
    </source>
</evidence>
<dbReference type="InterPro" id="IPR050085">
    <property type="entry name" value="AGPR"/>
</dbReference>
<evidence type="ECO:0000256" key="3">
    <source>
        <dbReference type="ARBA" id="ARBA00022857"/>
    </source>
</evidence>
<dbReference type="Gene3D" id="3.40.50.720">
    <property type="entry name" value="NAD(P)-binding Rossmann-like Domain"/>
    <property type="match status" value="1"/>
</dbReference>
<dbReference type="HOGENOM" id="CLU_006384_3_0_6"/>
<dbReference type="Gene3D" id="3.30.360.10">
    <property type="entry name" value="Dihydrodipicolinate Reductase, domain 2"/>
    <property type="match status" value="1"/>
</dbReference>
<dbReference type="PROSITE" id="PS01224">
    <property type="entry name" value="ARGC"/>
    <property type="match status" value="1"/>
</dbReference>
<dbReference type="InParanoid" id="C7R8V4"/>
<dbReference type="CDD" id="cd23936">
    <property type="entry name" value="AGPR_C_ARG5_6_like"/>
    <property type="match status" value="1"/>
</dbReference>
<accession>C7R8V4</accession>
<dbReference type="AlphaFoldDB" id="C7R8V4"/>
<dbReference type="InterPro" id="IPR000706">
    <property type="entry name" value="AGPR_type-1"/>
</dbReference>
<dbReference type="Pfam" id="PF01118">
    <property type="entry name" value="Semialdhyde_dh"/>
    <property type="match status" value="1"/>
</dbReference>
<dbReference type="InterPro" id="IPR058924">
    <property type="entry name" value="AGPR_dimerisation_dom"/>
</dbReference>
<dbReference type="FunCoup" id="C7R8V4">
    <property type="interactions" value="306"/>
</dbReference>
<evidence type="ECO:0000256" key="2">
    <source>
        <dbReference type="ARBA" id="ARBA00022605"/>
    </source>
</evidence>
<reference evidence="8 9" key="1">
    <citation type="journal article" date="2009" name="Stand. Genomic Sci.">
        <title>Complete genome sequence of Kangiella koreensis type strain (SW-125).</title>
        <authorList>
            <person name="Han C."/>
            <person name="Sikorski J."/>
            <person name="Lapidus A."/>
            <person name="Nolan M."/>
            <person name="Glavina Del Rio T."/>
            <person name="Tice H."/>
            <person name="Cheng J.F."/>
            <person name="Lucas S."/>
            <person name="Chen F."/>
            <person name="Copeland A."/>
            <person name="Ivanova N."/>
            <person name="Mavromatis K."/>
            <person name="Ovchinnikova G."/>
            <person name="Pati A."/>
            <person name="Bruce D."/>
            <person name="Goodwin L."/>
            <person name="Pitluck S."/>
            <person name="Chen A."/>
            <person name="Palaniappan K."/>
            <person name="Land M."/>
            <person name="Hauser L."/>
            <person name="Chang Y.J."/>
            <person name="Jeffries C.D."/>
            <person name="Chain P."/>
            <person name="Saunders E."/>
            <person name="Brettin T."/>
            <person name="Goker M."/>
            <person name="Tindall B.J."/>
            <person name="Bristow J."/>
            <person name="Eisen J.A."/>
            <person name="Markowitz V."/>
            <person name="Hugenholtz P."/>
            <person name="Kyrpides N.C."/>
            <person name="Klenk H.P."/>
            <person name="Detter J.C."/>
        </authorList>
    </citation>
    <scope>NUCLEOTIDE SEQUENCE [LARGE SCALE GENOMIC DNA]</scope>
    <source>
        <strain evidence="9">DSM 16069 / KCTC 12182 / SW-125</strain>
    </source>
</reference>
<dbReference type="eggNOG" id="COG0002">
    <property type="taxonomic scope" value="Bacteria"/>
</dbReference>
<keyword evidence="1 5" id="KW-0055">Arginine biosynthesis</keyword>
<comment type="pathway">
    <text evidence="5">Amino-acid biosynthesis; L-arginine biosynthesis; N(2)-acetyl-L-ornithine from L-glutamate: step 3/4.</text>
</comment>